<dbReference type="Pfam" id="PF26639">
    <property type="entry name" value="Het-6_barrel"/>
    <property type="match status" value="1"/>
</dbReference>
<gene>
    <name evidence="2" type="ORF">LTR69_000194</name>
</gene>
<accession>A0ABR0JQ31</accession>
<organism evidence="2 3">
    <name type="scientific">Exophiala sideris</name>
    <dbReference type="NCBI Taxonomy" id="1016849"/>
    <lineage>
        <taxon>Eukaryota</taxon>
        <taxon>Fungi</taxon>
        <taxon>Dikarya</taxon>
        <taxon>Ascomycota</taxon>
        <taxon>Pezizomycotina</taxon>
        <taxon>Eurotiomycetes</taxon>
        <taxon>Chaetothyriomycetidae</taxon>
        <taxon>Chaetothyriales</taxon>
        <taxon>Herpotrichiellaceae</taxon>
        <taxon>Exophiala</taxon>
    </lineage>
</organism>
<evidence type="ECO:0000259" key="1">
    <source>
        <dbReference type="Pfam" id="PF06985"/>
    </source>
</evidence>
<protein>
    <recommendedName>
        <fullName evidence="1">Heterokaryon incompatibility domain-containing protein</fullName>
    </recommendedName>
</protein>
<keyword evidence="3" id="KW-1185">Reference proteome</keyword>
<dbReference type="PANTHER" id="PTHR24148">
    <property type="entry name" value="ANKYRIN REPEAT DOMAIN-CONTAINING PROTEIN 39 HOMOLOG-RELATED"/>
    <property type="match status" value="1"/>
</dbReference>
<dbReference type="PANTHER" id="PTHR24148:SF82">
    <property type="entry name" value="HETEROKARYON INCOMPATIBILITY DOMAIN-CONTAINING PROTEIN"/>
    <property type="match status" value="1"/>
</dbReference>
<dbReference type="Pfam" id="PF06985">
    <property type="entry name" value="HET"/>
    <property type="match status" value="1"/>
</dbReference>
<comment type="caution">
    <text evidence="2">The sequence shown here is derived from an EMBL/GenBank/DDBJ whole genome shotgun (WGS) entry which is preliminary data.</text>
</comment>
<evidence type="ECO:0000313" key="2">
    <source>
        <dbReference type="EMBL" id="KAK5068076.1"/>
    </source>
</evidence>
<name>A0ABR0JQ31_9EURO</name>
<sequence>MDDYATVWKPLSTAKAQFRVLRLDPNPDINAWPAGQLEIKSLDNWVEYEAVSYAWGGPQGMHPLFLEGLELPITETLCAALRHLRHHLKPKYLWVDALCISQRDLAERAQQVALMRRIFRTASTVCVWLGHGSTVAECVMDKLRHFGDEYAKHGKRIEDDGFWHLPEDQLAPARYGLEELSRASFWSRLWIIQEITLARNLSVHYGNIRLGSQIINEAALLDLMMKINYLGPSSVGMGKAFNLLLSLVDHNGILVKTAALPALEQARVVLAFFTRARTSIVTDSRDRVYGLLGICTSYFGTDFVHADYTLNAAAVYTTFARRLIGSSTSLIVLTQATPLHNPLPSLPSWVPDWSSSYDHKFQVEHLARWKAYRAFPQIREFVHHFDGGDMLRLEGILHSTVSRVGEVYYPGLTSPFHDFDMEQLSHDQTIESWKTLHEKHSAPRMRGKMAALRFERKFVGTVLWGLDPNRHVPNHFPTPYLGIAKPDFEHERITTQRLDDMLSPDGAEHISQRRHKILGNLSARRAFSRIERGLVNNRFFITSEGTPGMGPRNARPADIVAVVNGANMPLLLRKESTASQSNDYRFVGVCYVHGIMDGEAVDEAGPGAIEDIILK</sequence>
<reference evidence="2 3" key="1">
    <citation type="submission" date="2023-08" db="EMBL/GenBank/DDBJ databases">
        <title>Black Yeasts Isolated from many extreme environments.</title>
        <authorList>
            <person name="Coleine C."/>
            <person name="Stajich J.E."/>
            <person name="Selbmann L."/>
        </authorList>
    </citation>
    <scope>NUCLEOTIDE SEQUENCE [LARGE SCALE GENOMIC DNA]</scope>
    <source>
        <strain evidence="2 3">CCFEE 6328</strain>
    </source>
</reference>
<evidence type="ECO:0000313" key="3">
    <source>
        <dbReference type="Proteomes" id="UP001345691"/>
    </source>
</evidence>
<proteinExistence type="predicted"/>
<dbReference type="InterPro" id="IPR010730">
    <property type="entry name" value="HET"/>
</dbReference>
<dbReference type="EMBL" id="JAVRRF010000001">
    <property type="protein sequence ID" value="KAK5068076.1"/>
    <property type="molecule type" value="Genomic_DNA"/>
</dbReference>
<dbReference type="InterPro" id="IPR052895">
    <property type="entry name" value="HetReg/Transcr_Mod"/>
</dbReference>
<dbReference type="Proteomes" id="UP001345691">
    <property type="component" value="Unassembled WGS sequence"/>
</dbReference>
<feature type="domain" description="Heterokaryon incompatibility" evidence="1">
    <location>
        <begin position="48"/>
        <end position="194"/>
    </location>
</feature>